<dbReference type="GO" id="GO:0005737">
    <property type="term" value="C:cytoplasm"/>
    <property type="evidence" value="ECO:0007669"/>
    <property type="project" value="UniProtKB-SubCell"/>
</dbReference>
<keyword evidence="3" id="KW-0813">Transport</keyword>
<dbReference type="VEuPathDB" id="FungiDB:F503_00192"/>
<accession>S3CFE6</accession>
<dbReference type="Proteomes" id="UP000016923">
    <property type="component" value="Unassembled WGS sequence"/>
</dbReference>
<keyword evidence="4" id="KW-0963">Cytoplasm</keyword>
<dbReference type="PANTHER" id="PTHR28280:SF1">
    <property type="entry name" value="SHUTTLING PRE-60S FACTOR ECM1"/>
    <property type="match status" value="1"/>
</dbReference>
<evidence type="ECO:0000256" key="5">
    <source>
        <dbReference type="ARBA" id="ARBA00022517"/>
    </source>
</evidence>
<evidence type="ECO:0000256" key="3">
    <source>
        <dbReference type="ARBA" id="ARBA00022448"/>
    </source>
</evidence>
<feature type="compositionally biased region" description="Basic and acidic residues" evidence="7">
    <location>
        <begin position="22"/>
        <end position="42"/>
    </location>
</feature>
<dbReference type="GO" id="GO:0030687">
    <property type="term" value="C:preribosome, large subunit precursor"/>
    <property type="evidence" value="ECO:0007669"/>
    <property type="project" value="TreeGrafter"/>
</dbReference>
<name>S3CFE6_OPHP1</name>
<comment type="subcellular location">
    <subcellularLocation>
        <location evidence="2">Cytoplasm</location>
    </subcellularLocation>
    <subcellularLocation>
        <location evidence="1">Nucleus</location>
    </subcellularLocation>
</comment>
<dbReference type="OMA" id="ADQHADI"/>
<feature type="compositionally biased region" description="Acidic residues" evidence="7">
    <location>
        <begin position="135"/>
        <end position="152"/>
    </location>
</feature>
<evidence type="ECO:0000313" key="8">
    <source>
        <dbReference type="EMBL" id="EPE05038.1"/>
    </source>
</evidence>
<dbReference type="InterPro" id="IPR053278">
    <property type="entry name" value="Pre-60S_factor_ECM1"/>
</dbReference>
<feature type="region of interest" description="Disordered" evidence="7">
    <location>
        <begin position="1"/>
        <end position="78"/>
    </location>
</feature>
<dbReference type="HOGENOM" id="CLU_085138_0_0_1"/>
<proteinExistence type="predicted"/>
<organism evidence="8 9">
    <name type="scientific">Ophiostoma piceae (strain UAMH 11346)</name>
    <name type="common">Sap stain fungus</name>
    <dbReference type="NCBI Taxonomy" id="1262450"/>
    <lineage>
        <taxon>Eukaryota</taxon>
        <taxon>Fungi</taxon>
        <taxon>Dikarya</taxon>
        <taxon>Ascomycota</taxon>
        <taxon>Pezizomycotina</taxon>
        <taxon>Sordariomycetes</taxon>
        <taxon>Sordariomycetidae</taxon>
        <taxon>Ophiostomatales</taxon>
        <taxon>Ophiostomataceae</taxon>
        <taxon>Ophiostoma</taxon>
    </lineage>
</organism>
<evidence type="ECO:0000313" key="9">
    <source>
        <dbReference type="Proteomes" id="UP000016923"/>
    </source>
</evidence>
<evidence type="ECO:0000256" key="7">
    <source>
        <dbReference type="SAM" id="MobiDB-lite"/>
    </source>
</evidence>
<keyword evidence="5" id="KW-0690">Ribosome biogenesis</keyword>
<feature type="compositionally biased region" description="Basic residues" evidence="7">
    <location>
        <begin position="1"/>
        <end position="14"/>
    </location>
</feature>
<dbReference type="AlphaFoldDB" id="S3CFE6"/>
<reference evidence="8 9" key="1">
    <citation type="journal article" date="2013" name="BMC Genomics">
        <title>The genome and transcriptome of the pine saprophyte Ophiostoma piceae, and a comparison with the bark beetle-associated pine pathogen Grosmannia clavigera.</title>
        <authorList>
            <person name="Haridas S."/>
            <person name="Wang Y."/>
            <person name="Lim L."/>
            <person name="Massoumi Alamouti S."/>
            <person name="Jackman S."/>
            <person name="Docking R."/>
            <person name="Robertson G."/>
            <person name="Birol I."/>
            <person name="Bohlmann J."/>
            <person name="Breuil C."/>
        </authorList>
    </citation>
    <scope>NUCLEOTIDE SEQUENCE [LARGE SCALE GENOMIC DNA]</scope>
    <source>
        <strain evidence="8 9">UAMH 11346</strain>
    </source>
</reference>
<dbReference type="PANTHER" id="PTHR28280">
    <property type="entry name" value="SHUTTLING PRE-60S FACTOR ECM1"/>
    <property type="match status" value="1"/>
</dbReference>
<keyword evidence="9" id="KW-1185">Reference proteome</keyword>
<keyword evidence="6" id="KW-0539">Nucleus</keyword>
<dbReference type="GO" id="GO:0005730">
    <property type="term" value="C:nucleolus"/>
    <property type="evidence" value="ECO:0007669"/>
    <property type="project" value="TreeGrafter"/>
</dbReference>
<sequence>MAKKGPSKHSRAARRATSPGIDTDKSLKDIKAPTKSANERHSILGIHQSAGVTKKQKKTGRSLSARARKRQEKGLDRAAAIIERTATKVERSKSQSRVIQSRSKEWTEINRAAKEADIQATKKLGMFGALAGGDDTNDEDDDDDVEDADSGDEAVRKFYDNGLDESMGEAAPIAAAVPLAALATNDEDIL</sequence>
<evidence type="ECO:0000256" key="4">
    <source>
        <dbReference type="ARBA" id="ARBA00022490"/>
    </source>
</evidence>
<dbReference type="Pfam" id="PF09135">
    <property type="entry name" value="Alb1"/>
    <property type="match status" value="1"/>
</dbReference>
<evidence type="ECO:0000256" key="1">
    <source>
        <dbReference type="ARBA" id="ARBA00004123"/>
    </source>
</evidence>
<evidence type="ECO:0000256" key="6">
    <source>
        <dbReference type="ARBA" id="ARBA00023242"/>
    </source>
</evidence>
<dbReference type="GO" id="GO:0000055">
    <property type="term" value="P:ribosomal large subunit export from nucleus"/>
    <property type="evidence" value="ECO:0007669"/>
    <property type="project" value="TreeGrafter"/>
</dbReference>
<dbReference type="OrthoDB" id="5304887at2759"/>
<protein>
    <recommendedName>
        <fullName evidence="10">Alb1-domain-containing protein</fullName>
    </recommendedName>
</protein>
<gene>
    <name evidence="8" type="ORF">F503_00192</name>
</gene>
<dbReference type="InterPro" id="IPR022784">
    <property type="entry name" value="Ribosome_bgen_Alb1"/>
</dbReference>
<evidence type="ECO:0008006" key="10">
    <source>
        <dbReference type="Google" id="ProtNLM"/>
    </source>
</evidence>
<feature type="compositionally biased region" description="Basic residues" evidence="7">
    <location>
        <begin position="54"/>
        <end position="71"/>
    </location>
</feature>
<feature type="region of interest" description="Disordered" evidence="7">
    <location>
        <begin position="129"/>
        <end position="154"/>
    </location>
</feature>
<evidence type="ECO:0000256" key="2">
    <source>
        <dbReference type="ARBA" id="ARBA00004496"/>
    </source>
</evidence>
<dbReference type="eggNOG" id="ENOG502SC3P">
    <property type="taxonomic scope" value="Eukaryota"/>
</dbReference>
<dbReference type="EMBL" id="KE148158">
    <property type="protein sequence ID" value="EPE05038.1"/>
    <property type="molecule type" value="Genomic_DNA"/>
</dbReference>